<evidence type="ECO:0000313" key="2">
    <source>
        <dbReference type="Proteomes" id="UP001303046"/>
    </source>
</evidence>
<name>A0ABR1C8C8_NECAM</name>
<dbReference type="EMBL" id="JAVFWL010000002">
    <property type="protein sequence ID" value="KAK6733511.1"/>
    <property type="molecule type" value="Genomic_DNA"/>
</dbReference>
<comment type="caution">
    <text evidence="1">The sequence shown here is derived from an EMBL/GenBank/DDBJ whole genome shotgun (WGS) entry which is preliminary data.</text>
</comment>
<accession>A0ABR1C8C8</accession>
<protein>
    <submittedName>
        <fullName evidence="1">Uncharacterized protein</fullName>
    </submittedName>
</protein>
<dbReference type="Proteomes" id="UP001303046">
    <property type="component" value="Unassembled WGS sequence"/>
</dbReference>
<organism evidence="1 2">
    <name type="scientific">Necator americanus</name>
    <name type="common">Human hookworm</name>
    <dbReference type="NCBI Taxonomy" id="51031"/>
    <lineage>
        <taxon>Eukaryota</taxon>
        <taxon>Metazoa</taxon>
        <taxon>Ecdysozoa</taxon>
        <taxon>Nematoda</taxon>
        <taxon>Chromadorea</taxon>
        <taxon>Rhabditida</taxon>
        <taxon>Rhabditina</taxon>
        <taxon>Rhabditomorpha</taxon>
        <taxon>Strongyloidea</taxon>
        <taxon>Ancylostomatidae</taxon>
        <taxon>Bunostominae</taxon>
        <taxon>Necator</taxon>
    </lineage>
</organism>
<keyword evidence="2" id="KW-1185">Reference proteome</keyword>
<sequence>MFISLFIKQHGLAGLRLFRNLAFRQITCKEPRQNVDEYWRNVLQVFWSYSVGTGCRHDSMSYFGRKNLWNEMSVYRLMVKRQVDMALEEIRVEVADDFTIRLLDAMVVPFEFRDERESLNTFTTARRRLRVFGREFLVPCESCCSALAYQLKSFKRQAPLGGFKTLTNISTAACS</sequence>
<gene>
    <name evidence="1" type="primary">Necator_chrII.g5123</name>
    <name evidence="1" type="ORF">RB195_017331</name>
</gene>
<proteinExistence type="predicted"/>
<evidence type="ECO:0000313" key="1">
    <source>
        <dbReference type="EMBL" id="KAK6733511.1"/>
    </source>
</evidence>
<reference evidence="1 2" key="1">
    <citation type="submission" date="2023-08" db="EMBL/GenBank/DDBJ databases">
        <title>A Necator americanus chromosomal reference genome.</title>
        <authorList>
            <person name="Ilik V."/>
            <person name="Petrzelkova K.J."/>
            <person name="Pardy F."/>
            <person name="Fuh T."/>
            <person name="Niatou-Singa F.S."/>
            <person name="Gouil Q."/>
            <person name="Baker L."/>
            <person name="Ritchie M.E."/>
            <person name="Jex A.R."/>
            <person name="Gazzola D."/>
            <person name="Li H."/>
            <person name="Toshio Fujiwara R."/>
            <person name="Zhan B."/>
            <person name="Aroian R.V."/>
            <person name="Pafco B."/>
            <person name="Schwarz E.M."/>
        </authorList>
    </citation>
    <scope>NUCLEOTIDE SEQUENCE [LARGE SCALE GENOMIC DNA]</scope>
    <source>
        <strain evidence="1 2">Aroian</strain>
        <tissue evidence="1">Whole animal</tissue>
    </source>
</reference>